<reference evidence="10" key="1">
    <citation type="submission" date="2021-06" db="EMBL/GenBank/DDBJ databases">
        <authorList>
            <person name="Kallberg Y."/>
            <person name="Tangrot J."/>
            <person name="Rosling A."/>
        </authorList>
    </citation>
    <scope>NUCLEOTIDE SEQUENCE</scope>
    <source>
        <strain evidence="10">MA453B</strain>
    </source>
</reference>
<accession>A0A9N9C463</accession>
<evidence type="ECO:0000256" key="7">
    <source>
        <dbReference type="ARBA" id="ARBA00023128"/>
    </source>
</evidence>
<evidence type="ECO:0000313" key="11">
    <source>
        <dbReference type="Proteomes" id="UP000789405"/>
    </source>
</evidence>
<name>A0A9N9C463_9GLOM</name>
<keyword evidence="7" id="KW-0496">Mitochondrion</keyword>
<evidence type="ECO:0000256" key="2">
    <source>
        <dbReference type="ARBA" id="ARBA00005699"/>
    </source>
</evidence>
<comment type="similarity">
    <text evidence="2">Belongs to the ATPase g subunit family.</text>
</comment>
<dbReference type="GO" id="GO:0015986">
    <property type="term" value="P:proton motive force-driven ATP synthesis"/>
    <property type="evidence" value="ECO:0007669"/>
    <property type="project" value="InterPro"/>
</dbReference>
<dbReference type="GO" id="GO:0015078">
    <property type="term" value="F:proton transmembrane transporter activity"/>
    <property type="evidence" value="ECO:0007669"/>
    <property type="project" value="InterPro"/>
</dbReference>
<evidence type="ECO:0000313" key="10">
    <source>
        <dbReference type="EMBL" id="CAG8590827.1"/>
    </source>
</evidence>
<dbReference type="Proteomes" id="UP000789405">
    <property type="component" value="Unassembled WGS sequence"/>
</dbReference>
<evidence type="ECO:0000256" key="5">
    <source>
        <dbReference type="ARBA" id="ARBA00022781"/>
    </source>
</evidence>
<keyword evidence="3" id="KW-0813">Transport</keyword>
<dbReference type="OrthoDB" id="437at2759"/>
<organism evidence="10 11">
    <name type="scientific">Dentiscutata erythropus</name>
    <dbReference type="NCBI Taxonomy" id="1348616"/>
    <lineage>
        <taxon>Eukaryota</taxon>
        <taxon>Fungi</taxon>
        <taxon>Fungi incertae sedis</taxon>
        <taxon>Mucoromycota</taxon>
        <taxon>Glomeromycotina</taxon>
        <taxon>Glomeromycetes</taxon>
        <taxon>Diversisporales</taxon>
        <taxon>Gigasporaceae</taxon>
        <taxon>Dentiscutata</taxon>
    </lineage>
</organism>
<dbReference type="InterPro" id="IPR006808">
    <property type="entry name" value="ATP_synth_F0_gsu_mt"/>
</dbReference>
<keyword evidence="9" id="KW-0066">ATP synthesis</keyword>
<dbReference type="AlphaFoldDB" id="A0A9N9C463"/>
<dbReference type="GO" id="GO:0045259">
    <property type="term" value="C:proton-transporting ATP synthase complex"/>
    <property type="evidence" value="ECO:0007669"/>
    <property type="project" value="UniProtKB-KW"/>
</dbReference>
<comment type="subcellular location">
    <subcellularLocation>
        <location evidence="1">Mitochondrion membrane</location>
    </subcellularLocation>
</comment>
<keyword evidence="4" id="KW-0138">CF(0)</keyword>
<evidence type="ECO:0000256" key="6">
    <source>
        <dbReference type="ARBA" id="ARBA00023065"/>
    </source>
</evidence>
<dbReference type="GO" id="GO:0031966">
    <property type="term" value="C:mitochondrial membrane"/>
    <property type="evidence" value="ECO:0007669"/>
    <property type="project" value="UniProtKB-SubCell"/>
</dbReference>
<keyword evidence="6" id="KW-0406">Ion transport</keyword>
<gene>
    <name evidence="10" type="ORF">DERYTH_LOCUS7153</name>
</gene>
<evidence type="ECO:0000256" key="3">
    <source>
        <dbReference type="ARBA" id="ARBA00022448"/>
    </source>
</evidence>
<dbReference type="EMBL" id="CAJVPY010003401">
    <property type="protein sequence ID" value="CAG8590827.1"/>
    <property type="molecule type" value="Genomic_DNA"/>
</dbReference>
<proteinExistence type="inferred from homology"/>
<evidence type="ECO:0000256" key="8">
    <source>
        <dbReference type="ARBA" id="ARBA00023136"/>
    </source>
</evidence>
<evidence type="ECO:0000256" key="1">
    <source>
        <dbReference type="ARBA" id="ARBA00004325"/>
    </source>
</evidence>
<sequence length="128" mass="14380">MVLAFARTFRFPLTAQNKFRALYVRHATNLNSTTKTLSKLAEYRKPIIYNALVIKELAKEVYIKEGLRPPTTSEISQAWSNLRSIGLNDLKGIGLRDAARAVIRSVEVIGFFAIGEMIGRGSLIGYKY</sequence>
<comment type="caution">
    <text evidence="10">The sequence shown here is derived from an EMBL/GenBank/DDBJ whole genome shotgun (WGS) entry which is preliminary data.</text>
</comment>
<evidence type="ECO:0000256" key="4">
    <source>
        <dbReference type="ARBA" id="ARBA00022547"/>
    </source>
</evidence>
<evidence type="ECO:0000256" key="9">
    <source>
        <dbReference type="ARBA" id="ARBA00023310"/>
    </source>
</evidence>
<dbReference type="Pfam" id="PF04718">
    <property type="entry name" value="ATP-synt_G"/>
    <property type="match status" value="1"/>
</dbReference>
<keyword evidence="5" id="KW-0375">Hydrogen ion transport</keyword>
<keyword evidence="11" id="KW-1185">Reference proteome</keyword>
<keyword evidence="8" id="KW-0472">Membrane</keyword>
<protein>
    <submittedName>
        <fullName evidence="10">3734_t:CDS:1</fullName>
    </submittedName>
</protein>